<name>A0ABD2K925_9BILA</name>
<sequence length="752" mass="85854">MDELGMDELGMDDLGMDELGMDDLGMDELGMDKLGMDDLGMDDLGMDELGMDDLGMDDLGMDELGMDDLGMDELGIWMSWHNDNNKDADEEFGEEHIIINFELLKERQRNERSSRQKRPQTSPRAIKTTANTASGGGEAINRRRDVCCHGLRQRTQLHDATSQKILDNVDCVDPLAFVIPDKLRIKIGEDTVLYDSRAVRIGEKEVVLVFGSERTLDILSQNSGTLCAVTLLLASCGSILWFFSDHVKKRRRPPKKEIFISADCWLLVFDFLTPSQLGLEIAMISRRFDLRVDEHFKTRKWALTKRLIIQWDIEENGTKKMQIVKSDGNPLPIPQEPLPNKVIGISGQIRIMYIDQNVLTFLRHFHHSFAATYTVYLDIITEDIRILEFVLHNIWPLFRDSIRSFFLNAIAFRHMCQLAPTMLTDCPSLRLVDFDDAIFSEFLLPDDNAIIASDGETVAKWLFKPRPDGGSKWLQCHVDLSVDQWTASMEQLGTAFSIASSPVTFHIYLTLSSSLIGSVVEFDLINEVTGEQLVLEEYGTDEYGLSRCSIEWDWQNLENEWKELCAARPQRISIWIRDSQFDEGLLDAASPGSSALTKWLHTPSKDGQPKKLRYYNPLGPLNLEWVNNFKETFRRAATTSVSYHIQLYFHMEPTPIEQFELVNERTKEKLTLKQKTEASSNEIIYNWLLQRCPIGETATVPAIKWEDCEKPSANLNNINFELWSFDKSIGPLSPPAEEKKEEDEADQNNGNE</sequence>
<proteinExistence type="predicted"/>
<gene>
    <name evidence="2" type="ORF">niasHT_028221</name>
</gene>
<evidence type="ECO:0008006" key="4">
    <source>
        <dbReference type="Google" id="ProtNLM"/>
    </source>
</evidence>
<evidence type="ECO:0000313" key="3">
    <source>
        <dbReference type="Proteomes" id="UP001620626"/>
    </source>
</evidence>
<feature type="compositionally biased region" description="Polar residues" evidence="1">
    <location>
        <begin position="119"/>
        <end position="133"/>
    </location>
</feature>
<dbReference type="AlphaFoldDB" id="A0ABD2K925"/>
<organism evidence="2 3">
    <name type="scientific">Heterodera trifolii</name>
    <dbReference type="NCBI Taxonomy" id="157864"/>
    <lineage>
        <taxon>Eukaryota</taxon>
        <taxon>Metazoa</taxon>
        <taxon>Ecdysozoa</taxon>
        <taxon>Nematoda</taxon>
        <taxon>Chromadorea</taxon>
        <taxon>Rhabditida</taxon>
        <taxon>Tylenchina</taxon>
        <taxon>Tylenchomorpha</taxon>
        <taxon>Tylenchoidea</taxon>
        <taxon>Heteroderidae</taxon>
        <taxon>Heteroderinae</taxon>
        <taxon>Heterodera</taxon>
    </lineage>
</organism>
<dbReference type="Proteomes" id="UP001620626">
    <property type="component" value="Unassembled WGS sequence"/>
</dbReference>
<accession>A0ABD2K925</accession>
<feature type="region of interest" description="Disordered" evidence="1">
    <location>
        <begin position="108"/>
        <end position="135"/>
    </location>
</feature>
<dbReference type="EMBL" id="JBICBT010000814">
    <property type="protein sequence ID" value="KAL3099274.1"/>
    <property type="molecule type" value="Genomic_DNA"/>
</dbReference>
<protein>
    <recommendedName>
        <fullName evidence="4">F-box associated domain-containing protein</fullName>
    </recommendedName>
</protein>
<evidence type="ECO:0000256" key="1">
    <source>
        <dbReference type="SAM" id="MobiDB-lite"/>
    </source>
</evidence>
<comment type="caution">
    <text evidence="2">The sequence shown here is derived from an EMBL/GenBank/DDBJ whole genome shotgun (WGS) entry which is preliminary data.</text>
</comment>
<reference evidence="2 3" key="1">
    <citation type="submission" date="2024-10" db="EMBL/GenBank/DDBJ databases">
        <authorList>
            <person name="Kim D."/>
        </authorList>
    </citation>
    <scope>NUCLEOTIDE SEQUENCE [LARGE SCALE GENOMIC DNA]</scope>
    <source>
        <strain evidence="2">BH-2024</strain>
    </source>
</reference>
<evidence type="ECO:0000313" key="2">
    <source>
        <dbReference type="EMBL" id="KAL3099274.1"/>
    </source>
</evidence>
<feature type="region of interest" description="Disordered" evidence="1">
    <location>
        <begin position="729"/>
        <end position="752"/>
    </location>
</feature>
<keyword evidence="3" id="KW-1185">Reference proteome</keyword>